<reference evidence="12 13" key="1">
    <citation type="submission" date="2023-04" db="EMBL/GenBank/DDBJ databases">
        <title>Spirochaete genome identified in red abalone sample constitutes a novel genus.</title>
        <authorList>
            <person name="Sharma S.P."/>
            <person name="Purcell C.M."/>
            <person name="Hyde J.R."/>
            <person name="Severin A.J."/>
        </authorList>
    </citation>
    <scope>NUCLEOTIDE SEQUENCE [LARGE SCALE GENOMIC DNA]</scope>
    <source>
        <strain evidence="12 13">SP-2023</strain>
    </source>
</reference>
<keyword evidence="6 10" id="KW-0653">Protein transport</keyword>
<dbReference type="EMBL" id="CP123443">
    <property type="protein sequence ID" value="WGK68423.1"/>
    <property type="molecule type" value="Genomic_DNA"/>
</dbReference>
<keyword evidence="13" id="KW-1185">Reference proteome</keyword>
<keyword evidence="7 10" id="KW-1133">Transmembrane helix</keyword>
<evidence type="ECO:0000256" key="7">
    <source>
        <dbReference type="ARBA" id="ARBA00022989"/>
    </source>
</evidence>
<proteinExistence type="inferred from homology"/>
<evidence type="ECO:0000256" key="11">
    <source>
        <dbReference type="SAM" id="MobiDB-lite"/>
    </source>
</evidence>
<keyword evidence="5 10" id="KW-0812">Transmembrane</keyword>
<sequence>MTILITLLVISAIITVLLILLQDDQGSGMGLFGSSGQSPFSTGDSFLARLTKIFGTGFLVLCLVVAFVISRFGVNYEALQEAQGEYQNRDESAEESWFLRNPDRDGDVSDEDIPDGDISDGDISDTDADAQNIESK</sequence>
<dbReference type="Pfam" id="PF03840">
    <property type="entry name" value="SecG"/>
    <property type="match status" value="1"/>
</dbReference>
<evidence type="ECO:0000256" key="4">
    <source>
        <dbReference type="ARBA" id="ARBA00022475"/>
    </source>
</evidence>
<organism evidence="12 13">
    <name type="scientific">Candidatus Haliotispira prima</name>
    <dbReference type="NCBI Taxonomy" id="3034016"/>
    <lineage>
        <taxon>Bacteria</taxon>
        <taxon>Pseudomonadati</taxon>
        <taxon>Spirochaetota</taxon>
        <taxon>Spirochaetia</taxon>
        <taxon>Spirochaetales</taxon>
        <taxon>Spirochaetaceae</taxon>
        <taxon>Candidatus Haliotispira</taxon>
    </lineage>
</organism>
<evidence type="ECO:0000256" key="2">
    <source>
        <dbReference type="ARBA" id="ARBA00008445"/>
    </source>
</evidence>
<dbReference type="Proteomes" id="UP001228690">
    <property type="component" value="Chromosome"/>
</dbReference>
<feature type="compositionally biased region" description="Acidic residues" evidence="11">
    <location>
        <begin position="108"/>
        <end position="128"/>
    </location>
</feature>
<dbReference type="RefSeq" id="WP_326926604.1">
    <property type="nucleotide sequence ID" value="NZ_CP123443.1"/>
</dbReference>
<evidence type="ECO:0000313" key="12">
    <source>
        <dbReference type="EMBL" id="WGK68423.1"/>
    </source>
</evidence>
<evidence type="ECO:0000256" key="3">
    <source>
        <dbReference type="ARBA" id="ARBA00022448"/>
    </source>
</evidence>
<dbReference type="NCBIfam" id="TIGR00810">
    <property type="entry name" value="secG"/>
    <property type="match status" value="1"/>
</dbReference>
<comment type="similarity">
    <text evidence="2 10">Belongs to the SecG family.</text>
</comment>
<name>A0ABY8MGY5_9SPIO</name>
<accession>A0ABY8MGY5</accession>
<dbReference type="InterPro" id="IPR004692">
    <property type="entry name" value="SecG"/>
</dbReference>
<keyword evidence="9 10" id="KW-0472">Membrane</keyword>
<dbReference type="PANTHER" id="PTHR34182">
    <property type="entry name" value="PROTEIN-EXPORT MEMBRANE PROTEIN SECG"/>
    <property type="match status" value="1"/>
</dbReference>
<comment type="function">
    <text evidence="10">Involved in protein export. Participates in an early event of protein translocation.</text>
</comment>
<evidence type="ECO:0000313" key="13">
    <source>
        <dbReference type="Proteomes" id="UP001228690"/>
    </source>
</evidence>
<evidence type="ECO:0000256" key="10">
    <source>
        <dbReference type="RuleBase" id="RU365087"/>
    </source>
</evidence>
<evidence type="ECO:0000256" key="8">
    <source>
        <dbReference type="ARBA" id="ARBA00023010"/>
    </source>
</evidence>
<feature type="transmembrane region" description="Helical" evidence="10">
    <location>
        <begin position="50"/>
        <end position="69"/>
    </location>
</feature>
<evidence type="ECO:0000256" key="9">
    <source>
        <dbReference type="ARBA" id="ARBA00023136"/>
    </source>
</evidence>
<dbReference type="PANTHER" id="PTHR34182:SF1">
    <property type="entry name" value="PROTEIN-EXPORT MEMBRANE PROTEIN SECG"/>
    <property type="match status" value="1"/>
</dbReference>
<evidence type="ECO:0000256" key="1">
    <source>
        <dbReference type="ARBA" id="ARBA00004651"/>
    </source>
</evidence>
<feature type="region of interest" description="Disordered" evidence="11">
    <location>
        <begin position="83"/>
        <end position="136"/>
    </location>
</feature>
<protein>
    <recommendedName>
        <fullName evidence="10">Protein-export membrane protein SecG</fullName>
    </recommendedName>
</protein>
<evidence type="ECO:0000256" key="5">
    <source>
        <dbReference type="ARBA" id="ARBA00022692"/>
    </source>
</evidence>
<keyword evidence="4 10" id="KW-1003">Cell membrane</keyword>
<comment type="caution">
    <text evidence="10">Lacks conserved residue(s) required for the propagation of feature annotation.</text>
</comment>
<comment type="subcellular location">
    <subcellularLocation>
        <location evidence="1 10">Cell membrane</location>
        <topology evidence="1 10">Multi-pass membrane protein</topology>
    </subcellularLocation>
</comment>
<evidence type="ECO:0000256" key="6">
    <source>
        <dbReference type="ARBA" id="ARBA00022927"/>
    </source>
</evidence>
<gene>
    <name evidence="12" type="primary">secG</name>
    <name evidence="12" type="ORF">P0082_08005</name>
</gene>
<keyword evidence="8 10" id="KW-0811">Translocation</keyword>
<keyword evidence="3 10" id="KW-0813">Transport</keyword>